<dbReference type="EMBL" id="BJNF01000087">
    <property type="protein sequence ID" value="GEC17054.1"/>
    <property type="molecule type" value="Genomic_DNA"/>
</dbReference>
<dbReference type="AlphaFoldDB" id="A0A4Y3WDT6"/>
<evidence type="ECO:0000256" key="1">
    <source>
        <dbReference type="SAM" id="MobiDB-lite"/>
    </source>
</evidence>
<comment type="caution">
    <text evidence="2">The sequence shown here is derived from an EMBL/GenBank/DDBJ whole genome shotgun (WGS) entry which is preliminary data.</text>
</comment>
<protein>
    <submittedName>
        <fullName evidence="2">Uncharacterized protein</fullName>
    </submittedName>
</protein>
<name>A0A4Y3WDT6_NITWI</name>
<reference evidence="2 3" key="1">
    <citation type="submission" date="2019-06" db="EMBL/GenBank/DDBJ databases">
        <title>Whole genome shotgun sequence of Nitrobacter winogradskyi NBRC 14297.</title>
        <authorList>
            <person name="Hosoyama A."/>
            <person name="Uohara A."/>
            <person name="Ohji S."/>
            <person name="Ichikawa N."/>
        </authorList>
    </citation>
    <scope>NUCLEOTIDE SEQUENCE [LARGE SCALE GENOMIC DNA]</scope>
    <source>
        <strain evidence="2 3">NBRC 14297</strain>
    </source>
</reference>
<evidence type="ECO:0000313" key="3">
    <source>
        <dbReference type="Proteomes" id="UP000318825"/>
    </source>
</evidence>
<organism evidence="2 3">
    <name type="scientific">Nitrobacter winogradskyi</name>
    <name type="common">Nitrobacter agilis</name>
    <dbReference type="NCBI Taxonomy" id="913"/>
    <lineage>
        <taxon>Bacteria</taxon>
        <taxon>Pseudomonadati</taxon>
        <taxon>Pseudomonadota</taxon>
        <taxon>Alphaproteobacteria</taxon>
        <taxon>Hyphomicrobiales</taxon>
        <taxon>Nitrobacteraceae</taxon>
        <taxon>Nitrobacter</taxon>
    </lineage>
</organism>
<sequence>MTRSGVPFQGANGEGRTENPTACSHGLVVASAGGLIAAKMNAATTPAANRLVGRILATFL</sequence>
<proteinExistence type="predicted"/>
<gene>
    <name evidence="2" type="ORF">NWI01_29460</name>
</gene>
<dbReference type="Proteomes" id="UP000318825">
    <property type="component" value="Unassembled WGS sequence"/>
</dbReference>
<feature type="region of interest" description="Disordered" evidence="1">
    <location>
        <begin position="1"/>
        <end position="22"/>
    </location>
</feature>
<accession>A0A4Y3WDT6</accession>
<evidence type="ECO:0000313" key="2">
    <source>
        <dbReference type="EMBL" id="GEC17054.1"/>
    </source>
</evidence>